<dbReference type="InterPro" id="IPR016098">
    <property type="entry name" value="CAP/MinC_C"/>
</dbReference>
<dbReference type="InterPro" id="IPR005526">
    <property type="entry name" value="Septum_form_inhib_MinC_C"/>
</dbReference>
<dbReference type="Proteomes" id="UP000777303">
    <property type="component" value="Unassembled WGS sequence"/>
</dbReference>
<keyword evidence="2" id="KW-0132">Cell division</keyword>
<reference evidence="8" key="2">
    <citation type="submission" date="2021-04" db="EMBL/GenBank/DDBJ databases">
        <authorList>
            <person name="Gilroy R."/>
        </authorList>
    </citation>
    <scope>NUCLEOTIDE SEQUENCE</scope>
    <source>
        <strain evidence="8">F6-6636</strain>
    </source>
</reference>
<keyword evidence="3" id="KW-0717">Septation</keyword>
<sequence>MDNVVLKGRKDGYEIILKDTSAFDEIIIDLKALLQRLNQDESSQQKLALTVSTGHRLLTAEQQQQVTTIINDYSHFVLSTITADVIPVPVATTEPKWQGGMRLVTNVIRSGQVVEIDGDVLFIGTLHCGGTLRATGSIFIYSGSVTAGIIHAGYPNDSTQIIVGDFAAANQIRLGDTLEVSDAYADQITATSMAYVNDLHMINYSTLSKLAEQKPKLLRHLEAR</sequence>
<comment type="similarity">
    <text evidence="1">Belongs to the MinC family.</text>
</comment>
<dbReference type="GO" id="GO:1901891">
    <property type="term" value="P:regulation of cell septum assembly"/>
    <property type="evidence" value="ECO:0007669"/>
    <property type="project" value="InterPro"/>
</dbReference>
<comment type="subunit">
    <text evidence="5">Interacts with MinD and FtsZ.</text>
</comment>
<evidence type="ECO:0000313" key="9">
    <source>
        <dbReference type="Proteomes" id="UP000777303"/>
    </source>
</evidence>
<dbReference type="InterPro" id="IPR036145">
    <property type="entry name" value="MinC_C_sf"/>
</dbReference>
<dbReference type="PANTHER" id="PTHR34108:SF1">
    <property type="entry name" value="SEPTUM SITE-DETERMINING PROTEIN MINC"/>
    <property type="match status" value="1"/>
</dbReference>
<reference evidence="8" key="1">
    <citation type="journal article" date="2021" name="PeerJ">
        <title>Extensive microbial diversity within the chicken gut microbiome revealed by metagenomics and culture.</title>
        <authorList>
            <person name="Gilroy R."/>
            <person name="Ravi A."/>
            <person name="Getino M."/>
            <person name="Pursley I."/>
            <person name="Horton D.L."/>
            <person name="Alikhan N.F."/>
            <person name="Baker D."/>
            <person name="Gharbi K."/>
            <person name="Hall N."/>
            <person name="Watson M."/>
            <person name="Adriaenssens E.M."/>
            <person name="Foster-Nyarko E."/>
            <person name="Jarju S."/>
            <person name="Secka A."/>
            <person name="Antonio M."/>
            <person name="Oren A."/>
            <person name="Chaudhuri R.R."/>
            <person name="La Ragione R."/>
            <person name="Hildebrand F."/>
            <person name="Pallen M.J."/>
        </authorList>
    </citation>
    <scope>NUCLEOTIDE SEQUENCE</scope>
    <source>
        <strain evidence="8">F6-6636</strain>
    </source>
</reference>
<evidence type="ECO:0000259" key="7">
    <source>
        <dbReference type="Pfam" id="PF22642"/>
    </source>
</evidence>
<dbReference type="GO" id="GO:0000917">
    <property type="term" value="P:division septum assembly"/>
    <property type="evidence" value="ECO:0007669"/>
    <property type="project" value="UniProtKB-KW"/>
</dbReference>
<evidence type="ECO:0000259" key="6">
    <source>
        <dbReference type="Pfam" id="PF03775"/>
    </source>
</evidence>
<feature type="domain" description="Septum formation inhibitor MinC C-terminal" evidence="6">
    <location>
        <begin position="104"/>
        <end position="196"/>
    </location>
</feature>
<evidence type="ECO:0000256" key="4">
    <source>
        <dbReference type="ARBA" id="ARBA00023306"/>
    </source>
</evidence>
<protein>
    <recommendedName>
        <fullName evidence="10">Septum site-determining protein MinC</fullName>
    </recommendedName>
</protein>
<proteinExistence type="inferred from homology"/>
<feature type="domain" description="Septum site-determining protein MinC N-terminal" evidence="7">
    <location>
        <begin position="4"/>
        <end position="81"/>
    </location>
</feature>
<evidence type="ECO:0000256" key="2">
    <source>
        <dbReference type="ARBA" id="ARBA00022618"/>
    </source>
</evidence>
<evidence type="ECO:0000256" key="1">
    <source>
        <dbReference type="ARBA" id="ARBA00006291"/>
    </source>
</evidence>
<gene>
    <name evidence="8" type="ORF">H9901_05150</name>
</gene>
<dbReference type="Gene3D" id="2.160.20.70">
    <property type="match status" value="1"/>
</dbReference>
<accession>A0A948TKR4</accession>
<dbReference type="Gene3D" id="3.30.160.540">
    <property type="match status" value="1"/>
</dbReference>
<dbReference type="InterPro" id="IPR055219">
    <property type="entry name" value="MinC_N_1"/>
</dbReference>
<name>A0A948TKR4_9LACO</name>
<organism evidence="8 9">
    <name type="scientific">Candidatus Paralactobacillus gallistercoris</name>
    <dbReference type="NCBI Taxonomy" id="2838724"/>
    <lineage>
        <taxon>Bacteria</taxon>
        <taxon>Bacillati</taxon>
        <taxon>Bacillota</taxon>
        <taxon>Bacilli</taxon>
        <taxon>Lactobacillales</taxon>
        <taxon>Lactobacillaceae</taxon>
        <taxon>Lactobacillus</taxon>
    </lineage>
</organism>
<comment type="caution">
    <text evidence="8">The sequence shown here is derived from an EMBL/GenBank/DDBJ whole genome shotgun (WGS) entry which is preliminary data.</text>
</comment>
<dbReference type="SUPFAM" id="SSF63848">
    <property type="entry name" value="Cell-division inhibitor MinC, C-terminal domain"/>
    <property type="match status" value="1"/>
</dbReference>
<dbReference type="Pfam" id="PF22642">
    <property type="entry name" value="MinC_N_1"/>
    <property type="match status" value="1"/>
</dbReference>
<dbReference type="GO" id="GO:0000902">
    <property type="term" value="P:cell morphogenesis"/>
    <property type="evidence" value="ECO:0007669"/>
    <property type="project" value="InterPro"/>
</dbReference>
<dbReference type="InterPro" id="IPR013033">
    <property type="entry name" value="MinC"/>
</dbReference>
<dbReference type="PANTHER" id="PTHR34108">
    <property type="entry name" value="SEPTUM SITE-DETERMINING PROTEIN MINC"/>
    <property type="match status" value="1"/>
</dbReference>
<evidence type="ECO:0008006" key="10">
    <source>
        <dbReference type="Google" id="ProtNLM"/>
    </source>
</evidence>
<dbReference type="EMBL" id="JAHLFS010000063">
    <property type="protein sequence ID" value="MBU3852067.1"/>
    <property type="molecule type" value="Genomic_DNA"/>
</dbReference>
<evidence type="ECO:0000313" key="8">
    <source>
        <dbReference type="EMBL" id="MBU3852067.1"/>
    </source>
</evidence>
<evidence type="ECO:0000256" key="5">
    <source>
        <dbReference type="ARBA" id="ARBA00046874"/>
    </source>
</evidence>
<evidence type="ECO:0000256" key="3">
    <source>
        <dbReference type="ARBA" id="ARBA00023210"/>
    </source>
</evidence>
<dbReference type="AlphaFoldDB" id="A0A948TKR4"/>
<dbReference type="Pfam" id="PF03775">
    <property type="entry name" value="MinC_C"/>
    <property type="match status" value="1"/>
</dbReference>
<keyword evidence="4" id="KW-0131">Cell cycle</keyword>